<dbReference type="AlphaFoldDB" id="A0A0E9WF18"/>
<dbReference type="EMBL" id="GBXM01019696">
    <property type="protein sequence ID" value="JAH88881.1"/>
    <property type="molecule type" value="Transcribed_RNA"/>
</dbReference>
<evidence type="ECO:0000313" key="1">
    <source>
        <dbReference type="EMBL" id="JAH88881.1"/>
    </source>
</evidence>
<reference evidence="1" key="1">
    <citation type="submission" date="2014-11" db="EMBL/GenBank/DDBJ databases">
        <authorList>
            <person name="Amaro Gonzalez C."/>
        </authorList>
    </citation>
    <scope>NUCLEOTIDE SEQUENCE</scope>
</reference>
<accession>A0A0E9WF18</accession>
<reference evidence="1" key="2">
    <citation type="journal article" date="2015" name="Fish Shellfish Immunol.">
        <title>Early steps in the European eel (Anguilla anguilla)-Vibrio vulnificus interaction in the gills: Role of the RtxA13 toxin.</title>
        <authorList>
            <person name="Callol A."/>
            <person name="Pajuelo D."/>
            <person name="Ebbesson L."/>
            <person name="Teles M."/>
            <person name="MacKenzie S."/>
            <person name="Amaro C."/>
        </authorList>
    </citation>
    <scope>NUCLEOTIDE SEQUENCE</scope>
</reference>
<proteinExistence type="predicted"/>
<sequence length="64" mass="7342">MPSAPGYLHTLVMYRVKERKFTYSGTQWKFHCSQTVTHTNVCLSIAASNCLFSYTPGLWNNLQL</sequence>
<protein>
    <submittedName>
        <fullName evidence="1">Uncharacterized protein</fullName>
    </submittedName>
</protein>
<name>A0A0E9WF18_ANGAN</name>
<organism evidence="1">
    <name type="scientific">Anguilla anguilla</name>
    <name type="common">European freshwater eel</name>
    <name type="synonym">Muraena anguilla</name>
    <dbReference type="NCBI Taxonomy" id="7936"/>
    <lineage>
        <taxon>Eukaryota</taxon>
        <taxon>Metazoa</taxon>
        <taxon>Chordata</taxon>
        <taxon>Craniata</taxon>
        <taxon>Vertebrata</taxon>
        <taxon>Euteleostomi</taxon>
        <taxon>Actinopterygii</taxon>
        <taxon>Neopterygii</taxon>
        <taxon>Teleostei</taxon>
        <taxon>Anguilliformes</taxon>
        <taxon>Anguillidae</taxon>
        <taxon>Anguilla</taxon>
    </lineage>
</organism>